<accession>A0A1A5Y9T8</accession>
<name>A0A1A5Y9T8_9BACL</name>
<dbReference type="OrthoDB" id="1807498at2"/>
<dbReference type="InterPro" id="IPR038559">
    <property type="entry name" value="XkdN-like_sf"/>
</dbReference>
<organism evidence="1 2">
    <name type="scientific">Paenibacillus oryzae</name>
    <dbReference type="NCBI Taxonomy" id="1844972"/>
    <lineage>
        <taxon>Bacteria</taxon>
        <taxon>Bacillati</taxon>
        <taxon>Bacillota</taxon>
        <taxon>Bacilli</taxon>
        <taxon>Bacillales</taxon>
        <taxon>Paenibacillaceae</taxon>
        <taxon>Paenibacillus</taxon>
    </lineage>
</organism>
<dbReference type="STRING" id="1844972.A7K91_01840"/>
<dbReference type="Pfam" id="PF08890">
    <property type="entry name" value="Phage_TAC_5"/>
    <property type="match status" value="1"/>
</dbReference>
<dbReference type="Proteomes" id="UP000092024">
    <property type="component" value="Unassembled WGS sequence"/>
</dbReference>
<reference evidence="1 2" key="1">
    <citation type="submission" date="2016-05" db="EMBL/GenBank/DDBJ databases">
        <title>Paenibacillus oryzae. sp. nov., isolated from the rice root.</title>
        <authorList>
            <person name="Zhang J."/>
            <person name="Zhang X."/>
        </authorList>
    </citation>
    <scope>NUCLEOTIDE SEQUENCE [LARGE SCALE GENOMIC DNA]</scope>
    <source>
        <strain evidence="1 2">1DrF-4</strain>
    </source>
</reference>
<dbReference type="EMBL" id="LYPA01000080">
    <property type="protein sequence ID" value="OBR62384.1"/>
    <property type="molecule type" value="Genomic_DNA"/>
</dbReference>
<keyword evidence="2" id="KW-1185">Reference proteome</keyword>
<comment type="caution">
    <text evidence="1">The sequence shown here is derived from an EMBL/GenBank/DDBJ whole genome shotgun (WGS) entry which is preliminary data.</text>
</comment>
<dbReference type="RefSeq" id="WP_068687244.1">
    <property type="nucleotide sequence ID" value="NZ_LYPA01000080.1"/>
</dbReference>
<protein>
    <submittedName>
        <fullName evidence="1">XkdN-like protein</fullName>
    </submittedName>
</protein>
<dbReference type="AlphaFoldDB" id="A0A1A5Y9T8"/>
<proteinExistence type="predicted"/>
<evidence type="ECO:0000313" key="2">
    <source>
        <dbReference type="Proteomes" id="UP000092024"/>
    </source>
</evidence>
<gene>
    <name evidence="1" type="ORF">A7K91_01840</name>
</gene>
<dbReference type="Gene3D" id="3.30.2220.30">
    <property type="match status" value="1"/>
</dbReference>
<evidence type="ECO:0000313" key="1">
    <source>
        <dbReference type="EMBL" id="OBR62384.1"/>
    </source>
</evidence>
<sequence length="139" mass="15529">MSTLQQFLNSNPVDNLTAEVAISNRFKDEDGNVLKFTIRAMSADDMAAYQKRAMKINPKSKDRKVEIDASAISKAIVINHTVVPSFKDAESIRQLGCTDADEYLQKVLLAGEIEELSKEIQQISGYNTNFEELVDEAKN</sequence>
<dbReference type="InterPro" id="IPR014986">
    <property type="entry name" value="XkdN-like"/>
</dbReference>